<feature type="transmembrane region" description="Helical" evidence="1">
    <location>
        <begin position="42"/>
        <end position="60"/>
    </location>
</feature>
<evidence type="ECO:0000256" key="1">
    <source>
        <dbReference type="SAM" id="Phobius"/>
    </source>
</evidence>
<protein>
    <recommendedName>
        <fullName evidence="5">Ferric oxidoreductase domain-containing protein</fullName>
    </recommendedName>
</protein>
<evidence type="ECO:0000313" key="4">
    <source>
        <dbReference type="Proteomes" id="UP000298860"/>
    </source>
</evidence>
<feature type="chain" id="PRO_5020214172" description="Ferric oxidoreductase domain-containing protein" evidence="2">
    <location>
        <begin position="19"/>
        <end position="210"/>
    </location>
</feature>
<dbReference type="AlphaFoldDB" id="A0A4D4J8U8"/>
<gene>
    <name evidence="3" type="ORF">GTS_32950</name>
</gene>
<keyword evidence="1" id="KW-0472">Membrane</keyword>
<comment type="caution">
    <text evidence="3">The sequence shown here is derived from an EMBL/GenBank/DDBJ whole genome shotgun (WGS) entry which is preliminary data.</text>
</comment>
<evidence type="ECO:0000313" key="3">
    <source>
        <dbReference type="EMBL" id="GDY31662.1"/>
    </source>
</evidence>
<feature type="signal peptide" evidence="2">
    <location>
        <begin position="1"/>
        <end position="18"/>
    </location>
</feature>
<name>A0A4D4J8U8_9PSEU</name>
<feature type="transmembrane region" description="Helical" evidence="1">
    <location>
        <begin position="171"/>
        <end position="195"/>
    </location>
</feature>
<dbReference type="EMBL" id="BJFL01000016">
    <property type="protein sequence ID" value="GDY31662.1"/>
    <property type="molecule type" value="Genomic_DNA"/>
</dbReference>
<sequence length="210" mass="21947">MSALLSAGPLMTATTAAADADTAAAHDAGVLDLATSAGYLTYGLMALTVCFGMLTTTGWARHAVKRQTLYGAHMMLAIMTLTSGVLHGLSFTFQQTETFTYLTAFVPFLGGGGMDVALGTMALELGIVVAVSVWAQRLLGYRRWHMLHYAAYAAFGLALAHAFVMSQDVQAFAGIGVLVVGAAGAVGLMFLLRLLPATRAVGTRIAPQEV</sequence>
<evidence type="ECO:0008006" key="5">
    <source>
        <dbReference type="Google" id="ProtNLM"/>
    </source>
</evidence>
<feature type="transmembrane region" description="Helical" evidence="1">
    <location>
        <begin position="147"/>
        <end position="165"/>
    </location>
</feature>
<keyword evidence="1" id="KW-0812">Transmembrane</keyword>
<proteinExistence type="predicted"/>
<organism evidence="3 4">
    <name type="scientific">Gandjariella thermophila</name>
    <dbReference type="NCBI Taxonomy" id="1931992"/>
    <lineage>
        <taxon>Bacteria</taxon>
        <taxon>Bacillati</taxon>
        <taxon>Actinomycetota</taxon>
        <taxon>Actinomycetes</taxon>
        <taxon>Pseudonocardiales</taxon>
        <taxon>Pseudonocardiaceae</taxon>
        <taxon>Gandjariella</taxon>
    </lineage>
</organism>
<feature type="transmembrane region" description="Helical" evidence="1">
    <location>
        <begin position="113"/>
        <end position="135"/>
    </location>
</feature>
<evidence type="ECO:0000256" key="2">
    <source>
        <dbReference type="SAM" id="SignalP"/>
    </source>
</evidence>
<accession>A0A4D4J8U8</accession>
<reference evidence="4" key="1">
    <citation type="submission" date="2019-04" db="EMBL/GenBank/DDBJ databases">
        <title>Draft genome sequence of Pseudonocardiaceae bacterium SL3-2-4.</title>
        <authorList>
            <person name="Ningsih F."/>
            <person name="Yokota A."/>
            <person name="Sakai Y."/>
            <person name="Nanatani K."/>
            <person name="Yabe S."/>
            <person name="Oetari A."/>
            <person name="Sjamsuridzal W."/>
        </authorList>
    </citation>
    <scope>NUCLEOTIDE SEQUENCE [LARGE SCALE GENOMIC DNA]</scope>
    <source>
        <strain evidence="4">SL3-2-4</strain>
    </source>
</reference>
<dbReference type="Proteomes" id="UP000298860">
    <property type="component" value="Unassembled WGS sequence"/>
</dbReference>
<keyword evidence="1" id="KW-1133">Transmembrane helix</keyword>
<keyword evidence="2" id="KW-0732">Signal</keyword>
<keyword evidence="4" id="KW-1185">Reference proteome</keyword>
<feature type="transmembrane region" description="Helical" evidence="1">
    <location>
        <begin position="72"/>
        <end position="93"/>
    </location>
</feature>